<evidence type="ECO:0000313" key="2">
    <source>
        <dbReference type="Proteomes" id="UP000264036"/>
    </source>
</evidence>
<evidence type="ECO:0000313" key="1">
    <source>
        <dbReference type="EMBL" id="HBP28178.1"/>
    </source>
</evidence>
<organism evidence="1 2">
    <name type="scientific">Advenella kashmirensis</name>
    <dbReference type="NCBI Taxonomy" id="310575"/>
    <lineage>
        <taxon>Bacteria</taxon>
        <taxon>Pseudomonadati</taxon>
        <taxon>Pseudomonadota</taxon>
        <taxon>Betaproteobacteria</taxon>
        <taxon>Burkholderiales</taxon>
        <taxon>Alcaligenaceae</taxon>
    </lineage>
</organism>
<gene>
    <name evidence="1" type="ORF">DD666_02030</name>
</gene>
<reference evidence="1 2" key="1">
    <citation type="journal article" date="2018" name="Nat. Biotechnol.">
        <title>A standardized bacterial taxonomy based on genome phylogeny substantially revises the tree of life.</title>
        <authorList>
            <person name="Parks D.H."/>
            <person name="Chuvochina M."/>
            <person name="Waite D.W."/>
            <person name="Rinke C."/>
            <person name="Skarshewski A."/>
            <person name="Chaumeil P.A."/>
            <person name="Hugenholtz P."/>
        </authorList>
    </citation>
    <scope>NUCLEOTIDE SEQUENCE [LARGE SCALE GENOMIC DNA]</scope>
    <source>
        <strain evidence="1">UBA10707</strain>
    </source>
</reference>
<dbReference type="Gene3D" id="3.40.50.1220">
    <property type="entry name" value="TPP-binding domain"/>
    <property type="match status" value="1"/>
</dbReference>
<dbReference type="Gene3D" id="3.40.50.970">
    <property type="match status" value="2"/>
</dbReference>
<protein>
    <submittedName>
        <fullName evidence="1">Decarboxylase</fullName>
    </submittedName>
</protein>
<comment type="caution">
    <text evidence="1">The sequence shown here is derived from an EMBL/GenBank/DDBJ whole genome shotgun (WGS) entry which is preliminary data.</text>
</comment>
<accession>A0A356LBP6</accession>
<dbReference type="EMBL" id="DOEK01000004">
    <property type="protein sequence ID" value="HBP28178.1"/>
    <property type="molecule type" value="Genomic_DNA"/>
</dbReference>
<dbReference type="Proteomes" id="UP000264036">
    <property type="component" value="Unassembled WGS sequence"/>
</dbReference>
<sequence>MGKKPVGTVQICLISQDRQLQEDVRQVVHEINSWLNESPNVAASELQGDCRPLQCQAQRYLRQQQGKGGPKQLVLHCFASLEAASIAQNDDTIAGECVYLDSRGLGLAANEDPFAQLLSVRPGLRFSPSSAVLFCAESCLAKWMLLLGGNRLIRTPLGQRDQRCADLLRLLLDHLEHAYFNRLLVRTTQPQTEPVAAARAVFDLMRARWGQGWDFHFFTGSMVAGFIDSMHDLAEGTDIGLYSGCNEHALAVGAMAGWQLYGRAYVIAVTSGMLDEARGTLDNLRRTGAPGIVICAESPETVWYAFQGTLNADSNGHAVIAARGLWSDFLREPGDLQSGLANAFDALDNRPGPTFVFASQSALESRTPVVVPLKQRTPAPSAISSITEVRLRERLNHAVAVLNHDPAPILWQCGRLSPTQRQRVLSIARKTGVALADSIVAPGSVPAWQDGMPVANYLGPLSMYGFSRRIYEFLEHRRCVPFEAQTQSIASNGDVSGLAHCANARSARETTETTPWLFFLKGKADQSATPYSEGKLRRSFRIAQVNRNPAHIAPFADLGLQMCLDDFLDYLEPRIAPDPLILRHRQSHLQRLQCAAEIMPSDCIETLPMTPNYFFQRLGQLVTELIRDEGYRYTGVYDVGRCSLSALRNIPRTDPGFSGWYGRALMGDGLMALPYLAVRNQRNVLAFIGDGARALVPDIEQRLAMCAASSPHAAGRNISLFYLNNGVLSMIQTYLDKRYALNGNRQVNVPQPGARAGLHEVAAQHYVSYHSIKSFCPETLRTALMARGQINFFDVMLSHNSDGDGLSLVSEETWSRQPVEQWT</sequence>
<name>A0A356LBP6_9BURK</name>
<proteinExistence type="predicted"/>
<dbReference type="AlphaFoldDB" id="A0A356LBP6"/>
<dbReference type="SUPFAM" id="SSF52518">
    <property type="entry name" value="Thiamin diphosphate-binding fold (THDP-binding)"/>
    <property type="match status" value="1"/>
</dbReference>
<dbReference type="InterPro" id="IPR029061">
    <property type="entry name" value="THDP-binding"/>
</dbReference>